<reference evidence="2" key="1">
    <citation type="journal article" date="2007" name="PLoS ONE">
        <title>The first genome sequence of an elite grapevine cultivar (Pinot noir Vitis vinifera L.): coping with a highly heterozygous genome.</title>
        <authorList>
            <person name="Velasco R."/>
            <person name="Zharkikh A."/>
            <person name="Troggio M."/>
            <person name="Cartwright D.A."/>
            <person name="Cestaro A."/>
            <person name="Pruss D."/>
            <person name="Pindo M."/>
            <person name="FitzGerald L.M."/>
            <person name="Vezzulli S."/>
            <person name="Reid J."/>
            <person name="Malacarne G."/>
            <person name="Iliev D."/>
            <person name="Coppola G."/>
            <person name="Wardell B."/>
            <person name="Micheletti D."/>
            <person name="Macalma T."/>
            <person name="Facci M."/>
            <person name="Mitchell J.T."/>
            <person name="Perazzolli M."/>
            <person name="Eldredge G."/>
            <person name="Gatto P."/>
            <person name="Oyzerski R."/>
            <person name="Moretto M."/>
            <person name="Gutin N."/>
            <person name="Stefanini M."/>
            <person name="Chen Y."/>
            <person name="Segala C."/>
            <person name="Davenport C."/>
            <person name="Dematte L."/>
            <person name="Mraz A."/>
            <person name="Battilana J."/>
            <person name="Stormo K."/>
            <person name="Costa F."/>
            <person name="Tao Q."/>
            <person name="Si-Ammour A."/>
            <person name="Harkins T."/>
            <person name="Lackey A."/>
            <person name="Perbost C."/>
            <person name="Taillon B."/>
            <person name="Stella A."/>
            <person name="Solovyev V."/>
            <person name="Fawcett J.A."/>
            <person name="Sterck L."/>
            <person name="Vandepoele K."/>
            <person name="Grando S.M."/>
            <person name="Toppo S."/>
            <person name="Moser C."/>
            <person name="Lanchbury J."/>
            <person name="Bogden R."/>
            <person name="Skolnick M."/>
            <person name="Sgaramella V."/>
            <person name="Bhatnagar S.K."/>
            <person name="Fontana P."/>
            <person name="Gutin A."/>
            <person name="Van de Peer Y."/>
            <person name="Salamini F."/>
            <person name="Viola R."/>
        </authorList>
    </citation>
    <scope>NUCLEOTIDE SEQUENCE</scope>
</reference>
<dbReference type="InterPro" id="IPR000477">
    <property type="entry name" value="RT_dom"/>
</dbReference>
<gene>
    <name evidence="2" type="ORF">VITISV_014911</name>
</gene>
<sequence length="869" mass="99122">MEEEIHSALMDMRGNKAPGPDGFTVAFWQFCWEFVKEEVLEMFKEFHEQNAFLKSLNNTFLVLIPKRGGTEELGDFRPISLLGGLYKLLAKVLANRIKNVIGRVVSSDQNAFVMGRQILDASLIANEVIDSWQKRREKSLICKLDIEKASKGLQQGDPISPYLFVMGMEVLSALIRRAVEGGCISGCRIWRGRGQAVNISHLLFADDAIVFCEARKDNMTYLSWILCWFEAVSGLRINLAKSEIIPVGEVEGILEMAVELGCKVGQLPSTYLGLPLGVPNKASCVWDGVEERMKWKLALWKTAMHLQGRTVVRRLEKLQRDFLWGGGSTERKAHLVNWERVCVGKEEGGLGLRKLAPLNKALLGKWVWRFAWAKDEMWKRVLVAKYGQEEFGWRTKKANGAFGVGVWKEILKEADWCWDNMTFKVGKGTGIRFWEDPWCGDVELSRRFPQLFTAAAQRNATVGDMWDQNSGQGGWNLRSQKITLEEDSALWKGGKKGKFGVKEVYGLPISPSVPTFPKKGIWVENVPSKLAFFAWEATWGRVLTLDRLQKRGWQLPNCCFLCGSDEENVNHLLIHCTVARVLWRIVLSLFGAQWVFPEFVKELVLMVWEKCYMNMAIGTKIRSEKAPKSGFGRTLGVGRWSWLVDSLKLFIVAAQRSATVGELWDHNSDLGSWNLRFSRGFNDWELNMVVELLQILRSQRITLEEDLALWKGGGGNGKFEVKEAYELLISRSTLLFPKKGIWVENVPSKLAFFAWEATWGRILTLDRLQKRGWQLPNCCYLCGMDEENVNHLLLHCTVARVLWGIVLGLVGAQWVFPETVKEVIVSWKGSFVGKKREKIWRSIPLFIFWTVWKERNRLAFRGGVSYTKS</sequence>
<name>A5C8M0_VITVI</name>
<organism evidence="2">
    <name type="scientific">Vitis vinifera</name>
    <name type="common">Grape</name>
    <dbReference type="NCBI Taxonomy" id="29760"/>
    <lineage>
        <taxon>Eukaryota</taxon>
        <taxon>Viridiplantae</taxon>
        <taxon>Streptophyta</taxon>
        <taxon>Embryophyta</taxon>
        <taxon>Tracheophyta</taxon>
        <taxon>Spermatophyta</taxon>
        <taxon>Magnoliopsida</taxon>
        <taxon>eudicotyledons</taxon>
        <taxon>Gunneridae</taxon>
        <taxon>Pentapetalae</taxon>
        <taxon>rosids</taxon>
        <taxon>Vitales</taxon>
        <taxon>Vitaceae</taxon>
        <taxon>Viteae</taxon>
        <taxon>Vitis</taxon>
    </lineage>
</organism>
<dbReference type="AlphaFoldDB" id="A5C8M0"/>
<accession>A5C8M0</accession>
<dbReference type="InterPro" id="IPR026960">
    <property type="entry name" value="RVT-Znf"/>
</dbReference>
<feature type="domain" description="Reverse transcriptase" evidence="1">
    <location>
        <begin position="45"/>
        <end position="276"/>
    </location>
</feature>
<proteinExistence type="predicted"/>
<dbReference type="CDD" id="cd01650">
    <property type="entry name" value="RT_nLTR_like"/>
    <property type="match status" value="1"/>
</dbReference>
<dbReference type="EMBL" id="AM486098">
    <property type="protein sequence ID" value="CAN79808.1"/>
    <property type="molecule type" value="Genomic_DNA"/>
</dbReference>
<dbReference type="PANTHER" id="PTHR33116">
    <property type="entry name" value="REVERSE TRANSCRIPTASE ZINC-BINDING DOMAIN-CONTAINING PROTEIN-RELATED-RELATED"/>
    <property type="match status" value="1"/>
</dbReference>
<protein>
    <recommendedName>
        <fullName evidence="1">Reverse transcriptase domain-containing protein</fullName>
    </recommendedName>
</protein>
<dbReference type="Pfam" id="PF00078">
    <property type="entry name" value="RVT_1"/>
    <property type="match status" value="2"/>
</dbReference>
<dbReference type="PANTHER" id="PTHR33116:SF78">
    <property type="entry name" value="OS12G0587133 PROTEIN"/>
    <property type="match status" value="1"/>
</dbReference>
<dbReference type="PROSITE" id="PS50878">
    <property type="entry name" value="RT_POL"/>
    <property type="match status" value="1"/>
</dbReference>
<evidence type="ECO:0000259" key="1">
    <source>
        <dbReference type="PROSITE" id="PS50878"/>
    </source>
</evidence>
<dbReference type="ExpressionAtlas" id="A5C8M0">
    <property type="expression patterns" value="baseline and differential"/>
</dbReference>
<evidence type="ECO:0000313" key="2">
    <source>
        <dbReference type="EMBL" id="CAN79808.1"/>
    </source>
</evidence>
<dbReference type="Pfam" id="PF13966">
    <property type="entry name" value="zf-RVT"/>
    <property type="match status" value="2"/>
</dbReference>